<feature type="compositionally biased region" description="Acidic residues" evidence="19">
    <location>
        <begin position="843"/>
        <end position="860"/>
    </location>
</feature>
<name>A0A6J8CY16_MYTCO</name>
<keyword evidence="11" id="KW-0521">NADP</keyword>
<feature type="region of interest" description="Disordered" evidence="19">
    <location>
        <begin position="905"/>
        <end position="936"/>
    </location>
</feature>
<evidence type="ECO:0000256" key="10">
    <source>
        <dbReference type="ARBA" id="ARBA00022833"/>
    </source>
</evidence>
<dbReference type="Proteomes" id="UP000507470">
    <property type="component" value="Unassembled WGS sequence"/>
</dbReference>
<comment type="cofactor">
    <cofactor evidence="1">
        <name>FAD</name>
        <dbReference type="ChEBI" id="CHEBI:57692"/>
    </cofactor>
</comment>
<evidence type="ECO:0000259" key="20">
    <source>
        <dbReference type="PROSITE" id="PS50021"/>
    </source>
</evidence>
<dbReference type="OrthoDB" id="20799at2759"/>
<evidence type="ECO:0000313" key="23">
    <source>
        <dbReference type="Proteomes" id="UP000507470"/>
    </source>
</evidence>
<keyword evidence="6" id="KW-0285">Flavoprotein</keyword>
<evidence type="ECO:0000256" key="11">
    <source>
        <dbReference type="ARBA" id="ARBA00022857"/>
    </source>
</evidence>
<dbReference type="InterPro" id="IPR001876">
    <property type="entry name" value="Znf_RanBP2"/>
</dbReference>
<evidence type="ECO:0000256" key="8">
    <source>
        <dbReference type="ARBA" id="ARBA00022771"/>
    </source>
</evidence>
<dbReference type="Pfam" id="PF25413">
    <property type="entry name" value="Rossman_Mical"/>
    <property type="match status" value="1"/>
</dbReference>
<dbReference type="PROSITE" id="PS01358">
    <property type="entry name" value="ZF_RANBP2_1"/>
    <property type="match status" value="1"/>
</dbReference>
<feature type="domain" description="RanBP2-type" evidence="21">
    <location>
        <begin position="1085"/>
        <end position="1110"/>
    </location>
</feature>
<keyword evidence="14" id="KW-0440">LIM domain</keyword>
<dbReference type="SUPFAM" id="SSF47576">
    <property type="entry name" value="Calponin-homology domain, CH-domain"/>
    <property type="match status" value="1"/>
</dbReference>
<dbReference type="PANTHER" id="PTHR23167:SF54">
    <property type="entry name" value="[F-ACTIN]-MONOOXYGENASE MICAL"/>
    <property type="match status" value="1"/>
</dbReference>
<dbReference type="PROSITE" id="PS50199">
    <property type="entry name" value="ZF_RANBP2_2"/>
    <property type="match status" value="2"/>
</dbReference>
<dbReference type="InterPro" id="IPR036443">
    <property type="entry name" value="Znf_RanBP2_sf"/>
</dbReference>
<dbReference type="InterPro" id="IPR001781">
    <property type="entry name" value="Znf_LIM"/>
</dbReference>
<evidence type="ECO:0000256" key="12">
    <source>
        <dbReference type="ARBA" id="ARBA00023002"/>
    </source>
</evidence>
<dbReference type="InterPro" id="IPR001715">
    <property type="entry name" value="CH_dom"/>
</dbReference>
<keyword evidence="5" id="KW-0963">Cytoplasm</keyword>
<dbReference type="InterPro" id="IPR036188">
    <property type="entry name" value="FAD/NAD-bd_sf"/>
</dbReference>
<evidence type="ECO:0000256" key="16">
    <source>
        <dbReference type="ARBA" id="ARBA00049522"/>
    </source>
</evidence>
<keyword evidence="13" id="KW-0503">Monooxygenase</keyword>
<sequence length="1123" mass="128998">MKRDKRNLVTYTMEGFNVFTEAHTCKETLKAFEKLSVKLGLENVPHEEFFDQLSFGLAKNWKFKRFLDHLKNKFQDTGKGEATKVLVVGAGPCGLRIAIETAFLGCKVVLIDKRDAFTRNNVLHLWPFTVTDLKNIGIKQFFGRFCCGELDHISIRRLQLSLLKIALVVGVEVHTNVEFEGLKCPRKNGGTGWKAVCKPQNHKVSDFEFDVLVAATGARDALCEYKLQHENGTVIKQGFDRKEFRGRLSIAITANFVNSNTPAEMKAKEIGGVSSHFHQKLFKDLKAKKEIHLENFVYYKDETHYFVMTATKASLLQRRVFKEDFLDASELMERKNIDVSALLAYARDAANFCTNNAMANICFAKNSRGVDDVAMLDFSSKFEAVNASHVIERNGKKLLIGLIGDSLLEPFWPQGTGCARGFLGAFDTAWMIRNWKSMKGKPLEILAERECVYKVLSQTTPNNIKKKYSEYSIDPKSRYPSINPKAVTLEKAKQFYDDVQEDYSEDVVSPAKRIKRSDEPVEFLDLLQWCQKALEKHTHFNIKDLTTSWRSGCEFGCLIHIFRPHLIQMKDLDPSNPFRTMEMVVNIAQRELGIYPVITVSKMVNCSSENEVEMVSYLSQFYQLFYEEPIPEMIASDNSGMSNTTTSITETNIVKPREGRFEFPMEKEETVETANDICYLCKKELFILERLSVESVFCHRACLKCERCHCELNLENYRTQTSSKGKVRFFCPKHAGPNAKFTQSIRKRPSQVLDTINEPKPLKDRSNIANKNGVPKCSEKPKIPPRPDFMARRVTSASIRRKDFYNTADDNKEVETEDKIFEHNFGASIRHGKGTFSIKLPESDEDEDDKSSSESSDDDIEERLEATLGPNIDKHMTIKDASQLWQTLKRDTKQRTIIKHLHDISDKTGPAANQPTKGIHRNRPQLKRSDSDQTEVRHAQRVQLAARKLAIQRQQNKLFMAQEIKRQLEEAEVELCEVEQQGVQIEKQLKENTEILEENKQSLRRQLCSLYCRRQKLLQYEAELRSAKYEQFSTKADLKSMPKISEKEKLTFVDVFTNGTQNWECPFCTLHNDDTNSFCDACEAWKCSMCTYVNDTRRKKCEMCYNNKPQLDGHQNELRESDA</sequence>
<evidence type="ECO:0000256" key="1">
    <source>
        <dbReference type="ARBA" id="ARBA00001974"/>
    </source>
</evidence>
<evidence type="ECO:0000313" key="22">
    <source>
        <dbReference type="EMBL" id="CAC5400257.1"/>
    </source>
</evidence>
<feature type="region of interest" description="Disordered" evidence="19">
    <location>
        <begin position="836"/>
        <end position="860"/>
    </location>
</feature>
<keyword evidence="10" id="KW-0862">Zinc</keyword>
<dbReference type="GO" id="GO:0005737">
    <property type="term" value="C:cytoplasm"/>
    <property type="evidence" value="ECO:0007669"/>
    <property type="project" value="UniProtKB-SubCell"/>
</dbReference>
<dbReference type="GO" id="GO:0120501">
    <property type="term" value="F:F-actin monooxygenase activity"/>
    <property type="evidence" value="ECO:0007669"/>
    <property type="project" value="UniProtKB-EC"/>
</dbReference>
<protein>
    <recommendedName>
        <fullName evidence="4">F-actin monooxygenase</fullName>
        <ecNumber evidence="4">1.14.13.225</ecNumber>
    </recommendedName>
</protein>
<dbReference type="Pfam" id="PF00307">
    <property type="entry name" value="CH"/>
    <property type="match status" value="1"/>
</dbReference>
<dbReference type="Gene3D" id="1.10.418.10">
    <property type="entry name" value="Calponin-like domain"/>
    <property type="match status" value="1"/>
</dbReference>
<dbReference type="Gene3D" id="2.10.110.10">
    <property type="entry name" value="Cysteine Rich Protein"/>
    <property type="match status" value="1"/>
</dbReference>
<gene>
    <name evidence="22" type="ORF">MCOR_34453</name>
</gene>
<feature type="domain" description="RanBP2-type" evidence="21">
    <location>
        <begin position="1057"/>
        <end position="1084"/>
    </location>
</feature>
<keyword evidence="12 22" id="KW-0560">Oxidoreductase</keyword>
<keyword evidence="23" id="KW-1185">Reference proteome</keyword>
<dbReference type="SUPFAM" id="SSF51905">
    <property type="entry name" value="FAD/NAD(P)-binding domain"/>
    <property type="match status" value="1"/>
</dbReference>
<feature type="compositionally biased region" description="Basic and acidic residues" evidence="19">
    <location>
        <begin position="927"/>
        <end position="936"/>
    </location>
</feature>
<evidence type="ECO:0000256" key="13">
    <source>
        <dbReference type="ARBA" id="ARBA00023033"/>
    </source>
</evidence>
<keyword evidence="9" id="KW-0274">FAD</keyword>
<evidence type="ECO:0000256" key="6">
    <source>
        <dbReference type="ARBA" id="ARBA00022630"/>
    </source>
</evidence>
<dbReference type="PROSITE" id="PS50021">
    <property type="entry name" value="CH"/>
    <property type="match status" value="1"/>
</dbReference>
<evidence type="ECO:0000256" key="14">
    <source>
        <dbReference type="ARBA" id="ARBA00023038"/>
    </source>
</evidence>
<organism evidence="22 23">
    <name type="scientific">Mytilus coruscus</name>
    <name type="common">Sea mussel</name>
    <dbReference type="NCBI Taxonomy" id="42192"/>
    <lineage>
        <taxon>Eukaryota</taxon>
        <taxon>Metazoa</taxon>
        <taxon>Spiralia</taxon>
        <taxon>Lophotrochozoa</taxon>
        <taxon>Mollusca</taxon>
        <taxon>Bivalvia</taxon>
        <taxon>Autobranchia</taxon>
        <taxon>Pteriomorphia</taxon>
        <taxon>Mytilida</taxon>
        <taxon>Mytiloidea</taxon>
        <taxon>Mytilidae</taxon>
        <taxon>Mytilinae</taxon>
        <taxon>Mytilus</taxon>
    </lineage>
</organism>
<feature type="domain" description="Calponin-homology (CH)" evidence="20">
    <location>
        <begin position="520"/>
        <end position="623"/>
    </location>
</feature>
<evidence type="ECO:0000256" key="9">
    <source>
        <dbReference type="ARBA" id="ARBA00022827"/>
    </source>
</evidence>
<dbReference type="GO" id="GO:0008270">
    <property type="term" value="F:zinc ion binding"/>
    <property type="evidence" value="ECO:0007669"/>
    <property type="project" value="UniProtKB-KW"/>
</dbReference>
<dbReference type="PROSITE" id="PS00478">
    <property type="entry name" value="LIM_DOMAIN_1"/>
    <property type="match status" value="1"/>
</dbReference>
<proteinExistence type="inferred from homology"/>
<dbReference type="EC" id="1.14.13.225" evidence="4"/>
<dbReference type="SMART" id="SM00547">
    <property type="entry name" value="ZnF_RBZ"/>
    <property type="match status" value="2"/>
</dbReference>
<dbReference type="GO" id="GO:0003779">
    <property type="term" value="F:actin binding"/>
    <property type="evidence" value="ECO:0007669"/>
    <property type="project" value="UniProtKB-KW"/>
</dbReference>
<evidence type="ECO:0000256" key="17">
    <source>
        <dbReference type="PROSITE-ProRule" id="PRU00322"/>
    </source>
</evidence>
<keyword evidence="7" id="KW-0479">Metal-binding</keyword>
<evidence type="ECO:0000256" key="2">
    <source>
        <dbReference type="ARBA" id="ARBA00004496"/>
    </source>
</evidence>
<feature type="region of interest" description="Disordered" evidence="19">
    <location>
        <begin position="769"/>
        <end position="788"/>
    </location>
</feature>
<dbReference type="EMBL" id="CACVKT020006198">
    <property type="protein sequence ID" value="CAC5400257.1"/>
    <property type="molecule type" value="Genomic_DNA"/>
</dbReference>
<dbReference type="Gene3D" id="2.30.30.380">
    <property type="entry name" value="Zn-finger domain of Sec23/24"/>
    <property type="match status" value="1"/>
</dbReference>
<feature type="coiled-coil region" evidence="18">
    <location>
        <begin position="951"/>
        <end position="1006"/>
    </location>
</feature>
<accession>A0A6J8CY16</accession>
<evidence type="ECO:0000256" key="18">
    <source>
        <dbReference type="SAM" id="Coils"/>
    </source>
</evidence>
<evidence type="ECO:0000256" key="4">
    <source>
        <dbReference type="ARBA" id="ARBA00012709"/>
    </source>
</evidence>
<dbReference type="AlphaFoldDB" id="A0A6J8CY16"/>
<comment type="subcellular location">
    <subcellularLocation>
        <location evidence="2">Cytoplasm</location>
    </subcellularLocation>
</comment>
<dbReference type="SUPFAM" id="SSF90209">
    <property type="entry name" value="Ran binding protein zinc finger-like"/>
    <property type="match status" value="1"/>
</dbReference>
<keyword evidence="15" id="KW-0009">Actin-binding</keyword>
<keyword evidence="8 17" id="KW-0863">Zinc-finger</keyword>
<evidence type="ECO:0000256" key="19">
    <source>
        <dbReference type="SAM" id="MobiDB-lite"/>
    </source>
</evidence>
<evidence type="ECO:0000256" key="7">
    <source>
        <dbReference type="ARBA" id="ARBA00022723"/>
    </source>
</evidence>
<reference evidence="22 23" key="1">
    <citation type="submission" date="2020-06" db="EMBL/GenBank/DDBJ databases">
        <authorList>
            <person name="Li R."/>
            <person name="Bekaert M."/>
        </authorList>
    </citation>
    <scope>NUCLEOTIDE SEQUENCE [LARGE SCALE GENOMIC DNA]</scope>
    <source>
        <strain evidence="23">wild</strain>
    </source>
</reference>
<dbReference type="InterPro" id="IPR057494">
    <property type="entry name" value="Rossman_Mical"/>
</dbReference>
<evidence type="ECO:0000256" key="5">
    <source>
        <dbReference type="ARBA" id="ARBA00022490"/>
    </source>
</evidence>
<dbReference type="InterPro" id="IPR050540">
    <property type="entry name" value="F-actin_Monoox_Mical"/>
</dbReference>
<keyword evidence="18" id="KW-0175">Coiled coil</keyword>
<dbReference type="InterPro" id="IPR022735">
    <property type="entry name" value="bMERB_dom"/>
</dbReference>
<comment type="similarity">
    <text evidence="3">Belongs to the Mical family.</text>
</comment>
<dbReference type="PANTHER" id="PTHR23167">
    <property type="entry name" value="CALPONIN HOMOLOGY DOMAIN-CONTAINING PROTEIN DDB_G0272472-RELATED"/>
    <property type="match status" value="1"/>
</dbReference>
<evidence type="ECO:0000256" key="15">
    <source>
        <dbReference type="ARBA" id="ARBA00023203"/>
    </source>
</evidence>
<dbReference type="Gene3D" id="3.50.50.60">
    <property type="entry name" value="FAD/NAD(P)-binding domain"/>
    <property type="match status" value="1"/>
</dbReference>
<comment type="catalytic activity">
    <reaction evidence="16">
        <text>L-methionyl-[F-actin] + NADPH + O2 + H(+) = L-methionyl-(R)-S-oxide-[F-actin] + NADP(+) + H2O</text>
        <dbReference type="Rhea" id="RHEA:51308"/>
        <dbReference type="Rhea" id="RHEA-COMP:12953"/>
        <dbReference type="Rhea" id="RHEA-COMP:12956"/>
        <dbReference type="ChEBI" id="CHEBI:15377"/>
        <dbReference type="ChEBI" id="CHEBI:15378"/>
        <dbReference type="ChEBI" id="CHEBI:15379"/>
        <dbReference type="ChEBI" id="CHEBI:16044"/>
        <dbReference type="ChEBI" id="CHEBI:45764"/>
        <dbReference type="ChEBI" id="CHEBI:57783"/>
        <dbReference type="ChEBI" id="CHEBI:58349"/>
        <dbReference type="EC" id="1.14.13.225"/>
    </reaction>
</comment>
<evidence type="ECO:0000256" key="3">
    <source>
        <dbReference type="ARBA" id="ARBA00008223"/>
    </source>
</evidence>
<dbReference type="InterPro" id="IPR036872">
    <property type="entry name" value="CH_dom_sf"/>
</dbReference>
<dbReference type="Pfam" id="PF12130">
    <property type="entry name" value="bMERB_dom"/>
    <property type="match status" value="1"/>
</dbReference>
<evidence type="ECO:0000259" key="21">
    <source>
        <dbReference type="PROSITE" id="PS50199"/>
    </source>
</evidence>